<dbReference type="OrthoDB" id="5232052at2759"/>
<reference evidence="2" key="1">
    <citation type="journal article" date="2021" name="Nat. Commun.">
        <title>Genetic determinants of endophytism in the Arabidopsis root mycobiome.</title>
        <authorList>
            <person name="Mesny F."/>
            <person name="Miyauchi S."/>
            <person name="Thiergart T."/>
            <person name="Pickel B."/>
            <person name="Atanasova L."/>
            <person name="Karlsson M."/>
            <person name="Huettel B."/>
            <person name="Barry K.W."/>
            <person name="Haridas S."/>
            <person name="Chen C."/>
            <person name="Bauer D."/>
            <person name="Andreopoulos W."/>
            <person name="Pangilinan J."/>
            <person name="LaButti K."/>
            <person name="Riley R."/>
            <person name="Lipzen A."/>
            <person name="Clum A."/>
            <person name="Drula E."/>
            <person name="Henrissat B."/>
            <person name="Kohler A."/>
            <person name="Grigoriev I.V."/>
            <person name="Martin F.M."/>
            <person name="Hacquard S."/>
        </authorList>
    </citation>
    <scope>NUCLEOTIDE SEQUENCE</scope>
    <source>
        <strain evidence="2">MPI-CAGE-CH-0230</strain>
    </source>
</reference>
<dbReference type="AlphaFoldDB" id="A0A9P9BNN5"/>
<proteinExistence type="predicted"/>
<organism evidence="2 3">
    <name type="scientific">Microdochium trichocladiopsis</name>
    <dbReference type="NCBI Taxonomy" id="1682393"/>
    <lineage>
        <taxon>Eukaryota</taxon>
        <taxon>Fungi</taxon>
        <taxon>Dikarya</taxon>
        <taxon>Ascomycota</taxon>
        <taxon>Pezizomycotina</taxon>
        <taxon>Sordariomycetes</taxon>
        <taxon>Xylariomycetidae</taxon>
        <taxon>Xylariales</taxon>
        <taxon>Microdochiaceae</taxon>
        <taxon>Microdochium</taxon>
    </lineage>
</organism>
<keyword evidence="3" id="KW-1185">Reference proteome</keyword>
<evidence type="ECO:0000256" key="1">
    <source>
        <dbReference type="SAM" id="MobiDB-lite"/>
    </source>
</evidence>
<dbReference type="GeneID" id="70188580"/>
<dbReference type="RefSeq" id="XP_046010408.1">
    <property type="nucleotide sequence ID" value="XM_046159034.1"/>
</dbReference>
<gene>
    <name evidence="2" type="ORF">B0I36DRAFT_364790</name>
</gene>
<dbReference type="EMBL" id="JAGTJQ010000007">
    <property type="protein sequence ID" value="KAH7027609.1"/>
    <property type="molecule type" value="Genomic_DNA"/>
</dbReference>
<accession>A0A9P9BNN5</accession>
<evidence type="ECO:0000313" key="3">
    <source>
        <dbReference type="Proteomes" id="UP000756346"/>
    </source>
</evidence>
<feature type="compositionally biased region" description="Polar residues" evidence="1">
    <location>
        <begin position="54"/>
        <end position="65"/>
    </location>
</feature>
<sequence>MWSDRCSYPSLDCPTTTAGPRRRTSSSQRQSPYPSHHQFRTTKGTFFEVALVSQHHQGSEKTSPWLTDDDDDGRQDSPTSSTSRTTTPDLTRQRSLSSSSFATSNWSPSPVTGAVGFPSMQSGIQRHEADQAMTVRPEAEPTLLGTLITIDSHAWTDRGKADYWMCYTCTRRLPPEDFKCEQTFKVRLGDHWDSPSVHLRRFCIPCGIKLGAHRPGPVFETKHATTRRWICNCLRIHDAGVSICPKCNRLSTPTEQAGVYTFQVSISPSPSL</sequence>
<protein>
    <submittedName>
        <fullName evidence="2">Uncharacterized protein</fullName>
    </submittedName>
</protein>
<feature type="compositionally biased region" description="Polar residues" evidence="1">
    <location>
        <begin position="93"/>
        <end position="110"/>
    </location>
</feature>
<comment type="caution">
    <text evidence="2">The sequence shown here is derived from an EMBL/GenBank/DDBJ whole genome shotgun (WGS) entry which is preliminary data.</text>
</comment>
<feature type="compositionally biased region" description="Low complexity" evidence="1">
    <location>
        <begin position="76"/>
        <end position="90"/>
    </location>
</feature>
<feature type="region of interest" description="Disordered" evidence="1">
    <location>
        <begin position="53"/>
        <end position="118"/>
    </location>
</feature>
<dbReference type="Proteomes" id="UP000756346">
    <property type="component" value="Unassembled WGS sequence"/>
</dbReference>
<evidence type="ECO:0000313" key="2">
    <source>
        <dbReference type="EMBL" id="KAH7027609.1"/>
    </source>
</evidence>
<feature type="region of interest" description="Disordered" evidence="1">
    <location>
        <begin position="1"/>
        <end position="40"/>
    </location>
</feature>
<name>A0A9P9BNN5_9PEZI</name>